<dbReference type="AlphaFoldDB" id="A0A016UAU5"/>
<evidence type="ECO:0000313" key="2">
    <source>
        <dbReference type="Proteomes" id="UP000024635"/>
    </source>
</evidence>
<proteinExistence type="predicted"/>
<organism evidence="1 2">
    <name type="scientific">Ancylostoma ceylanicum</name>
    <dbReference type="NCBI Taxonomy" id="53326"/>
    <lineage>
        <taxon>Eukaryota</taxon>
        <taxon>Metazoa</taxon>
        <taxon>Ecdysozoa</taxon>
        <taxon>Nematoda</taxon>
        <taxon>Chromadorea</taxon>
        <taxon>Rhabditida</taxon>
        <taxon>Rhabditina</taxon>
        <taxon>Rhabditomorpha</taxon>
        <taxon>Strongyloidea</taxon>
        <taxon>Ancylostomatidae</taxon>
        <taxon>Ancylostomatinae</taxon>
        <taxon>Ancylostoma</taxon>
    </lineage>
</organism>
<keyword evidence="2" id="KW-1185">Reference proteome</keyword>
<reference evidence="2" key="1">
    <citation type="journal article" date="2015" name="Nat. Genet.">
        <title>The genome and transcriptome of the zoonotic hookworm Ancylostoma ceylanicum identify infection-specific gene families.</title>
        <authorList>
            <person name="Schwarz E.M."/>
            <person name="Hu Y."/>
            <person name="Antoshechkin I."/>
            <person name="Miller M.M."/>
            <person name="Sternberg P.W."/>
            <person name="Aroian R.V."/>
        </authorList>
    </citation>
    <scope>NUCLEOTIDE SEQUENCE</scope>
    <source>
        <strain evidence="2">HY135</strain>
    </source>
</reference>
<dbReference type="EMBL" id="JARK01001385">
    <property type="protein sequence ID" value="EYC11728.1"/>
    <property type="molecule type" value="Genomic_DNA"/>
</dbReference>
<name>A0A016UAU5_9BILA</name>
<dbReference type="Proteomes" id="UP000024635">
    <property type="component" value="Unassembled WGS sequence"/>
</dbReference>
<gene>
    <name evidence="1" type="primary">Acey_s0049.g1735</name>
    <name evidence="1" type="ORF">Y032_0049g1735</name>
</gene>
<sequence>MTMSVGTECERMDSNVFLDDASGFERFCNDSDTVGYCTRTVIGCTVSVQSRQEINLSLTNVLETVIISDTKDFFKCIGIHRHYGMSFDALDP</sequence>
<protein>
    <submittedName>
        <fullName evidence="1">Uncharacterized protein</fullName>
    </submittedName>
</protein>
<accession>A0A016UAU5</accession>
<evidence type="ECO:0000313" key="1">
    <source>
        <dbReference type="EMBL" id="EYC11728.1"/>
    </source>
</evidence>
<comment type="caution">
    <text evidence="1">The sequence shown here is derived from an EMBL/GenBank/DDBJ whole genome shotgun (WGS) entry which is preliminary data.</text>
</comment>